<name>A0A4D4JEG4_9PSEU</name>
<keyword evidence="3" id="KW-1185">Reference proteome</keyword>
<gene>
    <name evidence="2" type="ORF">GTS_56770</name>
</gene>
<proteinExistence type="predicted"/>
<feature type="region of interest" description="Disordered" evidence="1">
    <location>
        <begin position="1"/>
        <end position="44"/>
    </location>
</feature>
<sequence length="156" mass="17160">MIDDGVVQSTIRDRIAVSTQTDPASGHAWASPHGHLPRPRLPNLTIDTPRKTEHITLPDHFVRCILVRGAQYFHGRAVLDVAVAELVQPSKSTRVPPFRIVFGHDDLRTQCTFLDSHEFPPATATTGVCIKHGDPLPSTTLCPPMLFAGVTLEKKQ</sequence>
<comment type="caution">
    <text evidence="2">The sequence shown here is derived from an EMBL/GenBank/DDBJ whole genome shotgun (WGS) entry which is preliminary data.</text>
</comment>
<organism evidence="2 3">
    <name type="scientific">Gandjariella thermophila</name>
    <dbReference type="NCBI Taxonomy" id="1931992"/>
    <lineage>
        <taxon>Bacteria</taxon>
        <taxon>Bacillati</taxon>
        <taxon>Actinomycetota</taxon>
        <taxon>Actinomycetes</taxon>
        <taxon>Pseudonocardiales</taxon>
        <taxon>Pseudonocardiaceae</taxon>
        <taxon>Gandjariella</taxon>
    </lineage>
</organism>
<evidence type="ECO:0000256" key="1">
    <source>
        <dbReference type="SAM" id="MobiDB-lite"/>
    </source>
</evidence>
<accession>A0A4D4JEG4</accession>
<evidence type="ECO:0000313" key="2">
    <source>
        <dbReference type="EMBL" id="GDY34044.1"/>
    </source>
</evidence>
<dbReference type="Proteomes" id="UP000298860">
    <property type="component" value="Unassembled WGS sequence"/>
</dbReference>
<dbReference type="AlphaFoldDB" id="A0A4D4JEG4"/>
<dbReference type="EMBL" id="BJFL01000085">
    <property type="protein sequence ID" value="GDY34044.1"/>
    <property type="molecule type" value="Genomic_DNA"/>
</dbReference>
<evidence type="ECO:0000313" key="3">
    <source>
        <dbReference type="Proteomes" id="UP000298860"/>
    </source>
</evidence>
<protein>
    <submittedName>
        <fullName evidence="2">Uncharacterized protein</fullName>
    </submittedName>
</protein>
<reference evidence="3" key="1">
    <citation type="submission" date="2019-04" db="EMBL/GenBank/DDBJ databases">
        <title>Draft genome sequence of Pseudonocardiaceae bacterium SL3-2-4.</title>
        <authorList>
            <person name="Ningsih F."/>
            <person name="Yokota A."/>
            <person name="Sakai Y."/>
            <person name="Nanatani K."/>
            <person name="Yabe S."/>
            <person name="Oetari A."/>
            <person name="Sjamsuridzal W."/>
        </authorList>
    </citation>
    <scope>NUCLEOTIDE SEQUENCE [LARGE SCALE GENOMIC DNA]</scope>
    <source>
        <strain evidence="3">SL3-2-4</strain>
    </source>
</reference>